<dbReference type="EMBL" id="BRXZ01006045">
    <property type="protein sequence ID" value="GMH54425.1"/>
    <property type="molecule type" value="Genomic_DNA"/>
</dbReference>
<comment type="caution">
    <text evidence="1">The sequence shown here is derived from an EMBL/GenBank/DDBJ whole genome shotgun (WGS) entry which is preliminary data.</text>
</comment>
<evidence type="ECO:0000313" key="2">
    <source>
        <dbReference type="Proteomes" id="UP001165082"/>
    </source>
</evidence>
<protein>
    <submittedName>
        <fullName evidence="1">Uncharacterized protein</fullName>
    </submittedName>
</protein>
<keyword evidence="2" id="KW-1185">Reference proteome</keyword>
<accession>A0A9W7DU74</accession>
<name>A0A9W7DU74_9STRA</name>
<dbReference type="AlphaFoldDB" id="A0A9W7DU74"/>
<feature type="non-terminal residue" evidence="1">
    <location>
        <position position="1"/>
    </location>
</feature>
<reference evidence="1" key="1">
    <citation type="submission" date="2022-07" db="EMBL/GenBank/DDBJ databases">
        <title>Genome analysis of Parmales, a sister group of diatoms, reveals the evolutionary specialization of diatoms from phago-mixotrophs to photoautotrophs.</title>
        <authorList>
            <person name="Ban H."/>
            <person name="Sato S."/>
            <person name="Yoshikawa S."/>
            <person name="Kazumasa Y."/>
            <person name="Nakamura Y."/>
            <person name="Ichinomiya M."/>
            <person name="Saitoh K."/>
            <person name="Sato N."/>
            <person name="Blanc-Mathieu R."/>
            <person name="Endo H."/>
            <person name="Kuwata A."/>
            <person name="Ogata H."/>
        </authorList>
    </citation>
    <scope>NUCLEOTIDE SEQUENCE</scope>
</reference>
<sequence length="166" mass="19240">MRAAKQVQNSLKLEIRSKDEELNNARRDTTMQIELNQRLTSELESTKARSGTLLEKVRSMEEKLASLQGVQMNSNANQADYASAAQQFADRMDERARSVQIETEAKTKDLLKAKFDKRELEQQAKYQEMVTTMQNQYQQLADTRKAETQAAEEKLKRFENEYILRG</sequence>
<proteinExistence type="predicted"/>
<dbReference type="OrthoDB" id="74987at2759"/>
<dbReference type="Proteomes" id="UP001165082">
    <property type="component" value="Unassembled WGS sequence"/>
</dbReference>
<gene>
    <name evidence="1" type="ORF">TrRE_jg1574</name>
</gene>
<organism evidence="1 2">
    <name type="scientific">Triparma retinervis</name>
    <dbReference type="NCBI Taxonomy" id="2557542"/>
    <lineage>
        <taxon>Eukaryota</taxon>
        <taxon>Sar</taxon>
        <taxon>Stramenopiles</taxon>
        <taxon>Ochrophyta</taxon>
        <taxon>Bolidophyceae</taxon>
        <taxon>Parmales</taxon>
        <taxon>Triparmaceae</taxon>
        <taxon>Triparma</taxon>
    </lineage>
</organism>
<evidence type="ECO:0000313" key="1">
    <source>
        <dbReference type="EMBL" id="GMH54425.1"/>
    </source>
</evidence>